<feature type="compositionally biased region" description="Polar residues" evidence="20">
    <location>
        <begin position="65"/>
        <end position="82"/>
    </location>
</feature>
<dbReference type="GO" id="GO:0005789">
    <property type="term" value="C:endoplasmic reticulum membrane"/>
    <property type="evidence" value="ECO:0007669"/>
    <property type="project" value="UniProtKB-SubCell"/>
</dbReference>
<feature type="transmembrane region" description="Helical" evidence="19">
    <location>
        <begin position="530"/>
        <end position="551"/>
    </location>
</feature>
<evidence type="ECO:0000256" key="16">
    <source>
        <dbReference type="ARBA" id="ARBA00024615"/>
    </source>
</evidence>
<dbReference type="GO" id="GO:0061709">
    <property type="term" value="P:reticulophagy"/>
    <property type="evidence" value="ECO:0007669"/>
    <property type="project" value="TreeGrafter"/>
</dbReference>
<keyword evidence="9 19" id="KW-1133">Transmembrane helix</keyword>
<comment type="catalytic activity">
    <reaction evidence="15">
        <text>a 1,2-diacyl-sn-glycero-3-phospho-L-serine(in) = a 1,2-diacyl-sn-glycero-3-phospho-L-serine(out)</text>
        <dbReference type="Rhea" id="RHEA:38663"/>
        <dbReference type="ChEBI" id="CHEBI:57262"/>
    </reaction>
</comment>
<dbReference type="GO" id="GO:0006869">
    <property type="term" value="P:lipid transport"/>
    <property type="evidence" value="ECO:0007669"/>
    <property type="project" value="UniProtKB-KW"/>
</dbReference>
<dbReference type="RefSeq" id="XP_033675745.1">
    <property type="nucleotide sequence ID" value="XM_033831750.1"/>
</dbReference>
<dbReference type="Pfam" id="PF04109">
    <property type="entry name" value="ATG9"/>
    <property type="match status" value="1"/>
</dbReference>
<gene>
    <name evidence="21" type="ORF">BU26DRAFT_544731</name>
</gene>
<evidence type="ECO:0000256" key="12">
    <source>
        <dbReference type="ARBA" id="ARBA00023055"/>
    </source>
</evidence>
<dbReference type="InterPro" id="IPR007241">
    <property type="entry name" value="Autophagy-rel_prot_9"/>
</dbReference>
<dbReference type="GeneID" id="54585080"/>
<feature type="compositionally biased region" description="Polar residues" evidence="20">
    <location>
        <begin position="847"/>
        <end position="856"/>
    </location>
</feature>
<comment type="caution">
    <text evidence="19">Lacks conserved residue(s) required for the propagation of feature annotation.</text>
</comment>
<dbReference type="GO" id="GO:0030659">
    <property type="term" value="C:cytoplasmic vesicle membrane"/>
    <property type="evidence" value="ECO:0007669"/>
    <property type="project" value="UniProtKB-SubCell"/>
</dbReference>
<feature type="transmembrane region" description="Helical" evidence="19">
    <location>
        <begin position="227"/>
        <end position="250"/>
    </location>
</feature>
<feature type="compositionally biased region" description="Basic and acidic residues" evidence="20">
    <location>
        <begin position="156"/>
        <end position="167"/>
    </location>
</feature>
<organism evidence="21 22">
    <name type="scientific">Trematosphaeria pertusa</name>
    <dbReference type="NCBI Taxonomy" id="390896"/>
    <lineage>
        <taxon>Eukaryota</taxon>
        <taxon>Fungi</taxon>
        <taxon>Dikarya</taxon>
        <taxon>Ascomycota</taxon>
        <taxon>Pezizomycotina</taxon>
        <taxon>Dothideomycetes</taxon>
        <taxon>Pleosporomycetidae</taxon>
        <taxon>Pleosporales</taxon>
        <taxon>Massarineae</taxon>
        <taxon>Trematosphaeriaceae</taxon>
        <taxon>Trematosphaeria</taxon>
    </lineage>
</organism>
<comment type="function">
    <text evidence="19">Phospholipid scramblase involved in autophagy. Cycles between the preautophagosomal structure/phagophore assembly site (PAS) and the cytoplasmic vesicle pool and supplies membrane for the growing autophagosome. Lipid scramblase activity plays a key role in preautophagosomal structure/phagophore assembly by distributing the phospholipids that arrive through ATG2 from the cytoplasmic to the luminal leaflet of the bilayer, thereby driving autophagosomal membrane expansion.</text>
</comment>
<dbReference type="AlphaFoldDB" id="A0A6A6HRW6"/>
<feature type="compositionally biased region" description="Polar residues" evidence="20">
    <location>
        <begin position="146"/>
        <end position="155"/>
    </location>
</feature>
<evidence type="ECO:0000313" key="22">
    <source>
        <dbReference type="Proteomes" id="UP000800094"/>
    </source>
</evidence>
<comment type="catalytic activity">
    <reaction evidence="16">
        <text>a 1,2-diacyl-sn-glycero-3-phosphoethanolamine(in) = a 1,2-diacyl-sn-glycero-3-phosphoethanolamine(out)</text>
        <dbReference type="Rhea" id="RHEA:38895"/>
        <dbReference type="ChEBI" id="CHEBI:64612"/>
    </reaction>
</comment>
<evidence type="ECO:0000256" key="4">
    <source>
        <dbReference type="ARBA" id="ARBA00004653"/>
    </source>
</evidence>
<keyword evidence="22" id="KW-1185">Reference proteome</keyword>
<evidence type="ECO:0000256" key="17">
    <source>
        <dbReference type="ARBA" id="ARBA00024621"/>
    </source>
</evidence>
<dbReference type="GO" id="GO:0034045">
    <property type="term" value="C:phagophore assembly site membrane"/>
    <property type="evidence" value="ECO:0007669"/>
    <property type="project" value="UniProtKB-SubCell"/>
</dbReference>
<name>A0A6A6HRW6_9PLEO</name>
<keyword evidence="11" id="KW-0333">Golgi apparatus</keyword>
<evidence type="ECO:0000313" key="21">
    <source>
        <dbReference type="EMBL" id="KAF2240741.1"/>
    </source>
</evidence>
<protein>
    <recommendedName>
        <fullName evidence="6 19">Autophagy-related protein 9</fullName>
    </recommendedName>
</protein>
<sequence>MMASNLLSKLLPSASDDPYETHPLNPQNRRHSSSTDERHDMDIDEENLEARFEAQDLEHLLADASASQMTTESTAFLPQNTERAPPGINTANRTAAWRQPPPPRASPLDDDDDVPQSLLLEGGRDTPNMKRNERIEGLPPPVPGPSTRQTRAQWETTRRQQRLHDEGQDAAQARTWGHSGRTGQLAADPKEKALWLWVNQTDLDSFLAEVYEYYIGCGIYSILLRTFLMLLQTGFVVGFLTFLGWCIDYSKISNSHKMSEVLVEKCTKKMHGFWIFALWLFIIYCLYSLYRLVTDIPRLRAMHDFYHYLLDIPDRDVQTVQWQQVVSRIMALRDLNLTTASNLSPEVRKLLDSKSRQRLDAVDIASRLMRRDNYLIALFNKEILDVSIPIPFLGNRYIFSETTRWHVNLAIMDFVFSSPNGQFNQDFLREKNRRDLVAKMKNRFFWTGIISIICAPFAVCFVLASYLFKYFTEYHKDPSQLGDRDFTTFAQWKFREFNELPHLFTRRRNMAYPYANLYLAQFPKDKTEQISSFVAFVAGAFAFVLVAFTLLDSELFLTFEITPGKTAIFWIGVLTTIYRVARGSSPQDDQVADPAYYLSHVIYHTRYEPASWQDRLHTDEVRAEFSKLYQPKILIFAEEILSMVITPFLLIFRLPGCSERIVDFFREFSIVVDGLGVVCSYSMFPFKKGENNIPANRTAGPREDAELREDYFMAKDNKMLASYYGFLDTYATSGRGYNGRLQGRGSFHPPPAFPNTFGNMSQTAQPMEVGARGSSRGPAGRQPLPRRTPRHGPTSGPSEPINSILLDPHHQPSASALRASPHHGPQGRYRPMSDPQGPTRIEEESTIGDSWRTSRLAQDDDEEEEVPGANRGGVLQLLQQFSRAQTEGRGAGGVGI</sequence>
<dbReference type="EMBL" id="ML987215">
    <property type="protein sequence ID" value="KAF2240741.1"/>
    <property type="molecule type" value="Genomic_DNA"/>
</dbReference>
<evidence type="ECO:0000256" key="11">
    <source>
        <dbReference type="ARBA" id="ARBA00023034"/>
    </source>
</evidence>
<feature type="compositionally biased region" description="Low complexity" evidence="20">
    <location>
        <begin position="770"/>
        <end position="781"/>
    </location>
</feature>
<feature type="transmembrane region" description="Helical" evidence="19">
    <location>
        <begin position="444"/>
        <end position="468"/>
    </location>
</feature>
<comment type="subcellular location">
    <subcellularLocation>
        <location evidence="1">Cytoplasmic vesicle membrane</location>
        <topology evidence="1">Multi-pass membrane protein</topology>
    </subcellularLocation>
    <subcellularLocation>
        <location evidence="2">Endoplasmic reticulum membrane</location>
        <topology evidence="2">Multi-pass membrane protein</topology>
    </subcellularLocation>
    <subcellularLocation>
        <location evidence="4">Golgi apparatus membrane</location>
        <topology evidence="4">Multi-pass membrane protein</topology>
    </subcellularLocation>
    <subcellularLocation>
        <location evidence="3 19">Preautophagosomal structure membrane</location>
        <topology evidence="3 19">Multi-pass membrane protein</topology>
    </subcellularLocation>
</comment>
<dbReference type="GO" id="GO:0034497">
    <property type="term" value="P:protein localization to phagophore assembly site"/>
    <property type="evidence" value="ECO:0007669"/>
    <property type="project" value="TreeGrafter"/>
</dbReference>
<evidence type="ECO:0000256" key="5">
    <source>
        <dbReference type="ARBA" id="ARBA00006185"/>
    </source>
</evidence>
<keyword evidence="8 19" id="KW-0812">Transmembrane</keyword>
<dbReference type="PANTHER" id="PTHR13038">
    <property type="entry name" value="APG9 AUTOPHAGY 9"/>
    <property type="match status" value="1"/>
</dbReference>
<keyword evidence="13 19" id="KW-0472">Membrane</keyword>
<feature type="compositionally biased region" description="Polar residues" evidence="20">
    <location>
        <begin position="756"/>
        <end position="765"/>
    </location>
</feature>
<feature type="region of interest" description="Disordered" evidence="20">
    <location>
        <begin position="741"/>
        <end position="874"/>
    </location>
</feature>
<evidence type="ECO:0000256" key="3">
    <source>
        <dbReference type="ARBA" id="ARBA00004511"/>
    </source>
</evidence>
<dbReference type="OrthoDB" id="2020634at2759"/>
<evidence type="ECO:0000256" key="8">
    <source>
        <dbReference type="ARBA" id="ARBA00022692"/>
    </source>
</evidence>
<evidence type="ECO:0000256" key="18">
    <source>
        <dbReference type="ARBA" id="ARBA00024631"/>
    </source>
</evidence>
<evidence type="ECO:0000256" key="2">
    <source>
        <dbReference type="ARBA" id="ARBA00004477"/>
    </source>
</evidence>
<evidence type="ECO:0000256" key="10">
    <source>
        <dbReference type="ARBA" id="ARBA00023006"/>
    </source>
</evidence>
<dbReference type="GO" id="GO:0005776">
    <property type="term" value="C:autophagosome"/>
    <property type="evidence" value="ECO:0007669"/>
    <property type="project" value="TreeGrafter"/>
</dbReference>
<evidence type="ECO:0000256" key="20">
    <source>
        <dbReference type="SAM" id="MobiDB-lite"/>
    </source>
</evidence>
<feature type="region of interest" description="Disordered" evidence="20">
    <location>
        <begin position="1"/>
        <end position="183"/>
    </location>
</feature>
<dbReference type="GO" id="GO:0034727">
    <property type="term" value="P:piecemeal microautophagy of the nucleus"/>
    <property type="evidence" value="ECO:0007669"/>
    <property type="project" value="TreeGrafter"/>
</dbReference>
<comment type="similarity">
    <text evidence="5 19">Belongs to the ATG9 family.</text>
</comment>
<evidence type="ECO:0000256" key="15">
    <source>
        <dbReference type="ARBA" id="ARBA00024479"/>
    </source>
</evidence>
<accession>A0A6A6HRW6</accession>
<dbReference type="Proteomes" id="UP000800094">
    <property type="component" value="Unassembled WGS sequence"/>
</dbReference>
<evidence type="ECO:0000256" key="1">
    <source>
        <dbReference type="ARBA" id="ARBA00004439"/>
    </source>
</evidence>
<dbReference type="GO" id="GO:0000139">
    <property type="term" value="C:Golgi membrane"/>
    <property type="evidence" value="ECO:0007669"/>
    <property type="project" value="UniProtKB-SubCell"/>
</dbReference>
<evidence type="ECO:0000256" key="7">
    <source>
        <dbReference type="ARBA" id="ARBA00022448"/>
    </source>
</evidence>
<feature type="compositionally biased region" description="Basic and acidic residues" evidence="20">
    <location>
        <begin position="48"/>
        <end position="61"/>
    </location>
</feature>
<keyword evidence="14" id="KW-0968">Cytoplasmic vesicle</keyword>
<keyword evidence="10 19" id="KW-0072">Autophagy</keyword>
<feature type="compositionally biased region" description="Basic and acidic residues" evidence="20">
    <location>
        <begin position="122"/>
        <end position="136"/>
    </location>
</feature>
<dbReference type="GO" id="GO:0000422">
    <property type="term" value="P:autophagy of mitochondrion"/>
    <property type="evidence" value="ECO:0007669"/>
    <property type="project" value="TreeGrafter"/>
</dbReference>
<evidence type="ECO:0000256" key="6">
    <source>
        <dbReference type="ARBA" id="ARBA00018074"/>
    </source>
</evidence>
<keyword evidence="7 19" id="KW-0813">Transport</keyword>
<feature type="transmembrane region" description="Helical" evidence="19">
    <location>
        <begin position="270"/>
        <end position="290"/>
    </location>
</feature>
<comment type="catalytic activity">
    <reaction evidence="17">
        <text>a 1,2-diacyl-sn-glycero-3-phospho-(1D-myo-inositol-3-phosphate)(in) = a 1,2-diacyl-sn-glycero-3-phospho-(1D-myo-inositol-3-phosphate)(out)</text>
        <dbReference type="Rhea" id="RHEA:67920"/>
        <dbReference type="ChEBI" id="CHEBI:58088"/>
    </reaction>
</comment>
<reference evidence="21" key="1">
    <citation type="journal article" date="2020" name="Stud. Mycol.">
        <title>101 Dothideomycetes genomes: a test case for predicting lifestyles and emergence of pathogens.</title>
        <authorList>
            <person name="Haridas S."/>
            <person name="Albert R."/>
            <person name="Binder M."/>
            <person name="Bloem J."/>
            <person name="Labutti K."/>
            <person name="Salamov A."/>
            <person name="Andreopoulos B."/>
            <person name="Baker S."/>
            <person name="Barry K."/>
            <person name="Bills G."/>
            <person name="Bluhm B."/>
            <person name="Cannon C."/>
            <person name="Castanera R."/>
            <person name="Culley D."/>
            <person name="Daum C."/>
            <person name="Ezra D."/>
            <person name="Gonzalez J."/>
            <person name="Henrissat B."/>
            <person name="Kuo A."/>
            <person name="Liang C."/>
            <person name="Lipzen A."/>
            <person name="Lutzoni F."/>
            <person name="Magnuson J."/>
            <person name="Mondo S."/>
            <person name="Nolan M."/>
            <person name="Ohm R."/>
            <person name="Pangilinan J."/>
            <person name="Park H.-J."/>
            <person name="Ramirez L."/>
            <person name="Alfaro M."/>
            <person name="Sun H."/>
            <person name="Tritt A."/>
            <person name="Yoshinaga Y."/>
            <person name="Zwiers L.-H."/>
            <person name="Turgeon B."/>
            <person name="Goodwin S."/>
            <person name="Spatafora J."/>
            <person name="Crous P."/>
            <person name="Grigoriev I."/>
        </authorList>
    </citation>
    <scope>NUCLEOTIDE SEQUENCE</scope>
    <source>
        <strain evidence="21">CBS 122368</strain>
    </source>
</reference>
<evidence type="ECO:0000256" key="14">
    <source>
        <dbReference type="ARBA" id="ARBA00023329"/>
    </source>
</evidence>
<dbReference type="PANTHER" id="PTHR13038:SF10">
    <property type="entry name" value="AUTOPHAGY-RELATED PROTEIN 9"/>
    <property type="match status" value="1"/>
</dbReference>
<evidence type="ECO:0000256" key="19">
    <source>
        <dbReference type="RuleBase" id="RU364027"/>
    </source>
</evidence>
<proteinExistence type="inferred from homology"/>
<evidence type="ECO:0000256" key="13">
    <source>
        <dbReference type="ARBA" id="ARBA00023136"/>
    </source>
</evidence>
<keyword evidence="12 19" id="KW-0445">Lipid transport</keyword>
<comment type="catalytic activity">
    <reaction evidence="18">
        <text>a 1,2-diacyl-sn-glycero-3-phosphocholine(in) = a 1,2-diacyl-sn-glycero-3-phosphocholine(out)</text>
        <dbReference type="Rhea" id="RHEA:38571"/>
        <dbReference type="ChEBI" id="CHEBI:57643"/>
    </reaction>
</comment>
<evidence type="ECO:0000256" key="9">
    <source>
        <dbReference type="ARBA" id="ARBA00022989"/>
    </source>
</evidence>